<sequence>MRGLLAFERASSQIVLVCMQPRMCYLFLLAKSHEEALHFCQKMV</sequence>
<dbReference type="HOGENOM" id="CLU_3215672_0_0_9"/>
<dbReference type="EMBL" id="AEWT01000002">
    <property type="protein sequence ID" value="EGC70970.1"/>
    <property type="molecule type" value="Genomic_DNA"/>
</dbReference>
<proteinExistence type="predicted"/>
<dbReference type="AlphaFoldDB" id="F0EGQ0"/>
<reference evidence="1 2" key="1">
    <citation type="submission" date="2011-01" db="EMBL/GenBank/DDBJ databases">
        <authorList>
            <person name="Muzny D."/>
            <person name="Qin X."/>
            <person name="Deng J."/>
            <person name="Jiang H."/>
            <person name="Liu Y."/>
            <person name="Qu J."/>
            <person name="Song X.-Z."/>
            <person name="Zhang L."/>
            <person name="Thornton R."/>
            <person name="Coyle M."/>
            <person name="Francisco L."/>
            <person name="Jackson L."/>
            <person name="Javaid M."/>
            <person name="Korchina V."/>
            <person name="Kovar C."/>
            <person name="Mata R."/>
            <person name="Mathew T."/>
            <person name="Ngo R."/>
            <person name="Nguyen L."/>
            <person name="Nguyen N."/>
            <person name="Okwuonu G."/>
            <person name="Ongeri F."/>
            <person name="Pham C."/>
            <person name="Simmons D."/>
            <person name="Wilczek-Boney K."/>
            <person name="Hale W."/>
            <person name="Jakkamsetti A."/>
            <person name="Pham P."/>
            <person name="Ruth R."/>
            <person name="San Lucas F."/>
            <person name="Warren J."/>
            <person name="Zhang J."/>
            <person name="Zhao Z."/>
            <person name="Zhou C."/>
            <person name="Zhu D."/>
            <person name="Lee S."/>
            <person name="Bess C."/>
            <person name="Blankenburg K."/>
            <person name="Forbes L."/>
            <person name="Fu Q."/>
            <person name="Gubbala S."/>
            <person name="Hirani K."/>
            <person name="Jayaseelan J.C."/>
            <person name="Lara F."/>
            <person name="Munidasa M."/>
            <person name="Palculict T."/>
            <person name="Patil S."/>
            <person name="Pu L.-L."/>
            <person name="Saada N."/>
            <person name="Tang L."/>
            <person name="Weissenberger G."/>
            <person name="Zhu Y."/>
            <person name="Hemphill L."/>
            <person name="Shang Y."/>
            <person name="Youmans B."/>
            <person name="Ayvaz T."/>
            <person name="Ross M."/>
            <person name="Santibanez J."/>
            <person name="Aqrawi P."/>
            <person name="Gross S."/>
            <person name="Joshi V."/>
            <person name="Fowler G."/>
            <person name="Nazareth L."/>
            <person name="Reid J."/>
            <person name="Worley K."/>
            <person name="Petrosino J."/>
            <person name="Highlander S."/>
            <person name="Gibbs R."/>
        </authorList>
    </citation>
    <scope>NUCLEOTIDE SEQUENCE [LARGE SCALE GENOMIC DNA]</scope>
    <source>
        <strain evidence="1 2">ATCC 12755</strain>
    </source>
</reference>
<evidence type="ECO:0000313" key="1">
    <source>
        <dbReference type="EMBL" id="EGC70970.1"/>
    </source>
</evidence>
<comment type="caution">
    <text evidence="1">The sequence shown here is derived from an EMBL/GenBank/DDBJ whole genome shotgun (WGS) entry which is preliminary data.</text>
</comment>
<name>F0EGQ0_ENTCA</name>
<organism evidence="1 2">
    <name type="scientific">Enterococcus casseliflavus ATCC 12755</name>
    <dbReference type="NCBI Taxonomy" id="888066"/>
    <lineage>
        <taxon>Bacteria</taxon>
        <taxon>Bacillati</taxon>
        <taxon>Bacillota</taxon>
        <taxon>Bacilli</taxon>
        <taxon>Lactobacillales</taxon>
        <taxon>Enterococcaceae</taxon>
        <taxon>Enterococcus</taxon>
    </lineage>
</organism>
<accession>F0EGQ0</accession>
<dbReference type="Proteomes" id="UP000004835">
    <property type="component" value="Unassembled WGS sequence"/>
</dbReference>
<protein>
    <submittedName>
        <fullName evidence="1">Uncharacterized protein</fullName>
    </submittedName>
</protein>
<evidence type="ECO:0000313" key="2">
    <source>
        <dbReference type="Proteomes" id="UP000004835"/>
    </source>
</evidence>
<gene>
    <name evidence="1" type="ORF">HMPREF9087_0347</name>
</gene>